<feature type="binding site" evidence="7">
    <location>
        <position position="202"/>
    </location>
    <ligand>
        <name>NAD(+)</name>
        <dbReference type="ChEBI" id="CHEBI:57540"/>
    </ligand>
</feature>
<evidence type="ECO:0000256" key="5">
    <source>
        <dbReference type="PIRNR" id="PIRNR000185"/>
    </source>
</evidence>
<dbReference type="InterPro" id="IPR006096">
    <property type="entry name" value="Glu/Leu/Phe/Val/Trp_DH_C"/>
</dbReference>
<dbReference type="GO" id="GO:0006538">
    <property type="term" value="P:L-glutamate catabolic process"/>
    <property type="evidence" value="ECO:0007669"/>
    <property type="project" value="TreeGrafter"/>
</dbReference>
<dbReference type="RefSeq" id="WP_160835831.1">
    <property type="nucleotide sequence ID" value="NZ_JAIVAK010000005.1"/>
</dbReference>
<dbReference type="PANTHER" id="PTHR11606">
    <property type="entry name" value="GLUTAMATE DEHYDROGENASE"/>
    <property type="match status" value="1"/>
</dbReference>
<dbReference type="PRINTS" id="PR00082">
    <property type="entry name" value="GLFDHDRGNASE"/>
</dbReference>
<gene>
    <name evidence="11" type="ORF">GLW04_06050</name>
</gene>
<protein>
    <recommendedName>
        <fullName evidence="2 5">Glutamate dehydrogenase</fullName>
    </recommendedName>
</protein>
<comment type="caution">
    <text evidence="11">The sequence shown here is derived from an EMBL/GenBank/DDBJ whole genome shotgun (WGS) entry which is preliminary data.</text>
</comment>
<sequence>MVADKPADNANEKNDKLDVLKSTQTVVKKALDKLGYPNEVYELMKEPVRMMTVRIPVRMDNDQIKIFTGYRSQHNDAVGPTKGGVRFHPNVSEKEVKALSIWMSLKAGIVDLPYGGGKGGIVCDPREMSFRELEGVSRGYVRAISQIVGPTKDIPAPDVFTNSQIMAWMMDEYSRIDEFNNPGFITGKPLVLGGSHGRETATAKGVTICIEEAAKKKGINVEGARVVVQGFGNAGSFLAKFMHDKGAKVVGISDAYGGLHDPDGLDIDYLLDRRDSFGTVTNLFNNTITNEELLELDCDILVPAAIENQITEENAHNIKANIVVEAANGPTTLEATRILSERGILLVPDVLASSGGVTVSYFEWVQNNQGYYWTEEEVEEKLHNVIVKGFDNVYRTSETRRVDMRLAAYMVGVRKMAEASRFRGWI</sequence>
<dbReference type="Pfam" id="PF02812">
    <property type="entry name" value="ELFV_dehydrog_N"/>
    <property type="match status" value="1"/>
</dbReference>
<feature type="binding site" evidence="7">
    <location>
        <position position="233"/>
    </location>
    <ligand>
        <name>NAD(+)</name>
        <dbReference type="ChEBI" id="CHEBI:57540"/>
    </ligand>
</feature>
<evidence type="ECO:0000256" key="2">
    <source>
        <dbReference type="ARBA" id="ARBA00012896"/>
    </source>
</evidence>
<keyword evidence="3 5" id="KW-0560">Oxidoreductase</keyword>
<feature type="binding site" evidence="7">
    <location>
        <position position="106"/>
    </location>
    <ligand>
        <name>substrate</name>
    </ligand>
</feature>
<evidence type="ECO:0000256" key="8">
    <source>
        <dbReference type="PIRSR" id="PIRSR000185-3"/>
    </source>
</evidence>
<feature type="binding site" evidence="7">
    <location>
        <position position="360"/>
    </location>
    <ligand>
        <name>substrate</name>
    </ligand>
</feature>
<dbReference type="InterPro" id="IPR014362">
    <property type="entry name" value="Glu_DH"/>
</dbReference>
<dbReference type="Gene3D" id="3.40.50.720">
    <property type="entry name" value="NAD(P)-binding Rossmann-like Domain"/>
    <property type="match status" value="1"/>
</dbReference>
<dbReference type="OrthoDB" id="9803297at2"/>
<dbReference type="SUPFAM" id="SSF53223">
    <property type="entry name" value="Aminoacid dehydrogenase-like, N-terminal domain"/>
    <property type="match status" value="1"/>
</dbReference>
<comment type="similarity">
    <text evidence="1 5 9">Belongs to the Glu/Leu/Phe/Val dehydrogenases family.</text>
</comment>
<evidence type="ECO:0000256" key="6">
    <source>
        <dbReference type="PIRSR" id="PIRSR000185-1"/>
    </source>
</evidence>
<evidence type="ECO:0000256" key="9">
    <source>
        <dbReference type="RuleBase" id="RU004417"/>
    </source>
</evidence>
<evidence type="ECO:0000256" key="4">
    <source>
        <dbReference type="ARBA" id="ARBA00023027"/>
    </source>
</evidence>
<dbReference type="Pfam" id="PF00208">
    <property type="entry name" value="ELFV_dehydrog"/>
    <property type="match status" value="1"/>
</dbReference>
<feature type="domain" description="Glutamate/phenylalanine/leucine/valine/L-tryptophan dehydrogenase C-terminal" evidence="10">
    <location>
        <begin position="195"/>
        <end position="424"/>
    </location>
</feature>
<dbReference type="InterPro" id="IPR033524">
    <property type="entry name" value="Glu/Leu/Phe/Val_DH_AS"/>
</dbReference>
<dbReference type="InterPro" id="IPR046346">
    <property type="entry name" value="Aminoacid_DH-like_N_sf"/>
</dbReference>
<dbReference type="SUPFAM" id="SSF51735">
    <property type="entry name" value="NAD(P)-binding Rossmann-fold domains"/>
    <property type="match status" value="1"/>
</dbReference>
<keyword evidence="7" id="KW-0547">Nucleotide-binding</keyword>
<dbReference type="InterPro" id="IPR036291">
    <property type="entry name" value="NAD(P)-bd_dom_sf"/>
</dbReference>
<proteinExistence type="inferred from homology"/>
<dbReference type="Proteomes" id="UP000460949">
    <property type="component" value="Unassembled WGS sequence"/>
</dbReference>
<dbReference type="PIRSF" id="PIRSF000185">
    <property type="entry name" value="Glu_DH"/>
    <property type="match status" value="1"/>
</dbReference>
<dbReference type="PROSITE" id="PS00074">
    <property type="entry name" value="GLFV_DEHYDROGENASE"/>
    <property type="match status" value="1"/>
</dbReference>
<evidence type="ECO:0000313" key="11">
    <source>
        <dbReference type="EMBL" id="MYL19446.1"/>
    </source>
</evidence>
<accession>A0A845DPW7</accession>
<dbReference type="FunFam" id="3.40.50.720:FF:000212">
    <property type="entry name" value="Glutamate dehydrogenase"/>
    <property type="match status" value="1"/>
</dbReference>
<dbReference type="CDD" id="cd01076">
    <property type="entry name" value="NAD_bind_1_Glu_DH"/>
    <property type="match status" value="1"/>
</dbReference>
<dbReference type="EMBL" id="WMET01000001">
    <property type="protein sequence ID" value="MYL19446.1"/>
    <property type="molecule type" value="Genomic_DNA"/>
</dbReference>
<evidence type="ECO:0000313" key="12">
    <source>
        <dbReference type="Proteomes" id="UP000460949"/>
    </source>
</evidence>
<dbReference type="Gene3D" id="3.40.50.10860">
    <property type="entry name" value="Leucine Dehydrogenase, chain A, domain 1"/>
    <property type="match status" value="1"/>
</dbReference>
<dbReference type="GO" id="GO:0000166">
    <property type="term" value="F:nucleotide binding"/>
    <property type="evidence" value="ECO:0007669"/>
    <property type="project" value="UniProtKB-KW"/>
</dbReference>
<reference evidence="11 12" key="1">
    <citation type="submission" date="2019-11" db="EMBL/GenBank/DDBJ databases">
        <title>Genome sequences of 17 halophilic strains isolated from different environments.</title>
        <authorList>
            <person name="Furrow R.E."/>
        </authorList>
    </citation>
    <scope>NUCLEOTIDE SEQUENCE [LARGE SCALE GENOMIC DNA]</scope>
    <source>
        <strain evidence="11 12">22511_23_Filter</strain>
    </source>
</reference>
<evidence type="ECO:0000259" key="10">
    <source>
        <dbReference type="SMART" id="SM00839"/>
    </source>
</evidence>
<dbReference type="SMART" id="SM00839">
    <property type="entry name" value="ELFV_dehydrog"/>
    <property type="match status" value="1"/>
</dbReference>
<feature type="active site" description="Proton donor" evidence="6">
    <location>
        <position position="118"/>
    </location>
</feature>
<dbReference type="FunFam" id="3.40.50.10860:FF:000008">
    <property type="entry name" value="Glutamate dehydrogenase"/>
    <property type="match status" value="1"/>
</dbReference>
<dbReference type="AlphaFoldDB" id="A0A845DPW7"/>
<dbReference type="InterPro" id="IPR006095">
    <property type="entry name" value="Glu/Leu/Phe/Val/Trp_DH"/>
</dbReference>
<dbReference type="PANTHER" id="PTHR11606:SF13">
    <property type="entry name" value="GLUTAMATE DEHYDROGENASE 1, MITOCHONDRIAL"/>
    <property type="match status" value="1"/>
</dbReference>
<name>A0A845DPW7_9BACI</name>
<dbReference type="InterPro" id="IPR033922">
    <property type="entry name" value="NAD_bind_Glu_DH"/>
</dbReference>
<dbReference type="InterPro" id="IPR006097">
    <property type="entry name" value="Glu/Leu/Phe/Val/Trp_DH_dimer"/>
</dbReference>
<evidence type="ECO:0000256" key="1">
    <source>
        <dbReference type="ARBA" id="ARBA00006382"/>
    </source>
</evidence>
<feature type="site" description="Important for catalysis" evidence="8">
    <location>
        <position position="158"/>
    </location>
</feature>
<dbReference type="GO" id="GO:0004352">
    <property type="term" value="F:glutamate dehydrogenase (NAD+) activity"/>
    <property type="evidence" value="ECO:0007669"/>
    <property type="project" value="UniProtKB-ARBA"/>
</dbReference>
<evidence type="ECO:0000256" key="7">
    <source>
        <dbReference type="PIRSR" id="PIRSR000185-2"/>
    </source>
</evidence>
<evidence type="ECO:0000256" key="3">
    <source>
        <dbReference type="ARBA" id="ARBA00023002"/>
    </source>
</evidence>
<organism evidence="11 12">
    <name type="scientific">Halobacillus litoralis</name>
    <dbReference type="NCBI Taxonomy" id="45668"/>
    <lineage>
        <taxon>Bacteria</taxon>
        <taxon>Bacillati</taxon>
        <taxon>Bacillota</taxon>
        <taxon>Bacilli</taxon>
        <taxon>Bacillales</taxon>
        <taxon>Bacillaceae</taxon>
        <taxon>Halobacillus</taxon>
    </lineage>
</organism>
<keyword evidence="4 7" id="KW-0520">NAD</keyword>
<feature type="binding site" evidence="7">
    <location>
        <position position="82"/>
    </location>
    <ligand>
        <name>substrate</name>
    </ligand>
</feature>